<dbReference type="Proteomes" id="UP001209878">
    <property type="component" value="Unassembled WGS sequence"/>
</dbReference>
<gene>
    <name evidence="1" type="ORF">NP493_1779g00001</name>
</gene>
<organism evidence="1 2">
    <name type="scientific">Ridgeia piscesae</name>
    <name type="common">Tubeworm</name>
    <dbReference type="NCBI Taxonomy" id="27915"/>
    <lineage>
        <taxon>Eukaryota</taxon>
        <taxon>Metazoa</taxon>
        <taxon>Spiralia</taxon>
        <taxon>Lophotrochozoa</taxon>
        <taxon>Annelida</taxon>
        <taxon>Polychaeta</taxon>
        <taxon>Sedentaria</taxon>
        <taxon>Canalipalpata</taxon>
        <taxon>Sabellida</taxon>
        <taxon>Siboglinidae</taxon>
        <taxon>Ridgeia</taxon>
    </lineage>
</organism>
<evidence type="ECO:0000313" key="2">
    <source>
        <dbReference type="Proteomes" id="UP001209878"/>
    </source>
</evidence>
<accession>A0AAD9JSS3</accession>
<dbReference type="EMBL" id="JAODUO010001778">
    <property type="protein sequence ID" value="KAK2158673.1"/>
    <property type="molecule type" value="Genomic_DNA"/>
</dbReference>
<reference evidence="1" key="1">
    <citation type="journal article" date="2023" name="Mol. Biol. Evol.">
        <title>Third-Generation Sequencing Reveals the Adaptive Role of the Epigenome in Three Deep-Sea Polychaetes.</title>
        <authorList>
            <person name="Perez M."/>
            <person name="Aroh O."/>
            <person name="Sun Y."/>
            <person name="Lan Y."/>
            <person name="Juniper S.K."/>
            <person name="Young C.R."/>
            <person name="Angers B."/>
            <person name="Qian P.Y."/>
        </authorList>
    </citation>
    <scope>NUCLEOTIDE SEQUENCE</scope>
    <source>
        <strain evidence="1">R07B-5</strain>
    </source>
</reference>
<keyword evidence="2" id="KW-1185">Reference proteome</keyword>
<evidence type="ECO:0000313" key="1">
    <source>
        <dbReference type="EMBL" id="KAK2158673.1"/>
    </source>
</evidence>
<name>A0AAD9JSS3_RIDPI</name>
<proteinExistence type="predicted"/>
<protein>
    <submittedName>
        <fullName evidence="1">Uncharacterized protein</fullName>
    </submittedName>
</protein>
<comment type="caution">
    <text evidence="1">The sequence shown here is derived from an EMBL/GenBank/DDBJ whole genome shotgun (WGS) entry which is preliminary data.</text>
</comment>
<dbReference type="AlphaFoldDB" id="A0AAD9JSS3"/>
<sequence>MVHTITLYVQYVAHMYIQLITYTLSALTALQFPTTALCMLHSWNPSSVLTRPSFCRFILQCGGCLNMSCKFQTSATIATRSSVRHSLLYSALATECSQRPPCSRKIVHRSISEAHLVVVCTLVLTCMVVTLV</sequence>